<evidence type="ECO:0000313" key="2">
    <source>
        <dbReference type="EMBL" id="OMQ21468.1"/>
    </source>
</evidence>
<sequence>MTQIIKNKKITMGMLNIMSMFLIAALAFIFIIFKLKPSVVIHNNTAQSIHIYVMERDRSNDEPSVQEVEQLKKVRIVKPDGELTVTPSLGSLLKRSTGLDIGWRIDSRTESPSGSGSQGFSMDSENGACHYAIHIHESKSEWQKERGDFCTKKITPLNQEIE</sequence>
<dbReference type="OrthoDB" id="6630384at2"/>
<gene>
    <name evidence="2" type="ORF">BMI79_15425</name>
</gene>
<evidence type="ECO:0000256" key="1">
    <source>
        <dbReference type="SAM" id="Phobius"/>
    </source>
</evidence>
<dbReference type="RefSeq" id="WP_125828822.1">
    <property type="nucleotide sequence ID" value="NZ_MOXD01000008.1"/>
</dbReference>
<keyword evidence="1" id="KW-0812">Transmembrane</keyword>
<dbReference type="Proteomes" id="UP000216021">
    <property type="component" value="Unassembled WGS sequence"/>
</dbReference>
<dbReference type="EMBL" id="MOXD01000008">
    <property type="protein sequence ID" value="OMQ21468.1"/>
    <property type="molecule type" value="Genomic_DNA"/>
</dbReference>
<keyword evidence="1" id="KW-1133">Transmembrane helix</keyword>
<reference evidence="2 3" key="1">
    <citation type="submission" date="2016-11" db="EMBL/GenBank/DDBJ databases">
        <title>Rahnella oryzae sp. nov., isolated from rice root.</title>
        <authorList>
            <person name="Zhang X.-X."/>
            <person name="Zhang J."/>
        </authorList>
    </citation>
    <scope>NUCLEOTIDE SEQUENCE [LARGE SCALE GENOMIC DNA]</scope>
    <source>
        <strain evidence="2 3">J11-6</strain>
    </source>
</reference>
<keyword evidence="1" id="KW-0472">Membrane</keyword>
<evidence type="ECO:0000313" key="3">
    <source>
        <dbReference type="Proteomes" id="UP000216021"/>
    </source>
</evidence>
<keyword evidence="3" id="KW-1185">Reference proteome</keyword>
<dbReference type="AlphaFoldDB" id="A0A1S8CII7"/>
<comment type="caution">
    <text evidence="2">The sequence shown here is derived from an EMBL/GenBank/DDBJ whole genome shotgun (WGS) entry which is preliminary data.</text>
</comment>
<organism evidence="2 3">
    <name type="scientific">Serratia oryzae</name>
    <dbReference type="NCBI Taxonomy" id="2034155"/>
    <lineage>
        <taxon>Bacteria</taxon>
        <taxon>Pseudomonadati</taxon>
        <taxon>Pseudomonadota</taxon>
        <taxon>Gammaproteobacteria</taxon>
        <taxon>Enterobacterales</taxon>
        <taxon>Yersiniaceae</taxon>
        <taxon>Serratia</taxon>
    </lineage>
</organism>
<accession>A0A1S8CII7</accession>
<proteinExistence type="predicted"/>
<dbReference type="STRING" id="2034155.BMI79_15425"/>
<protein>
    <submittedName>
        <fullName evidence="2">Uncharacterized protein</fullName>
    </submittedName>
</protein>
<feature type="transmembrane region" description="Helical" evidence="1">
    <location>
        <begin position="12"/>
        <end position="33"/>
    </location>
</feature>
<name>A0A1S8CII7_9GAMM</name>